<dbReference type="GO" id="GO:0019887">
    <property type="term" value="F:protein kinase regulator activity"/>
    <property type="evidence" value="ECO:0007669"/>
    <property type="project" value="TreeGrafter"/>
</dbReference>
<dbReference type="GO" id="GO:0005829">
    <property type="term" value="C:cytosol"/>
    <property type="evidence" value="ECO:0007669"/>
    <property type="project" value="TreeGrafter"/>
</dbReference>
<protein>
    <submittedName>
        <fullName evidence="5">Similar to translational activator GCN1</fullName>
    </submittedName>
</protein>
<dbReference type="InterPro" id="IPR034085">
    <property type="entry name" value="TOG"/>
</dbReference>
<dbReference type="InterPro" id="IPR016024">
    <property type="entry name" value="ARM-type_fold"/>
</dbReference>
<dbReference type="SMART" id="SM01349">
    <property type="entry name" value="TOG"/>
    <property type="match status" value="1"/>
</dbReference>
<organism evidence="5 6">
    <name type="scientific">Cyanidioschyzon merolae (strain NIES-3377 / 10D)</name>
    <name type="common">Unicellular red alga</name>
    <dbReference type="NCBI Taxonomy" id="280699"/>
    <lineage>
        <taxon>Eukaryota</taxon>
        <taxon>Rhodophyta</taxon>
        <taxon>Bangiophyceae</taxon>
        <taxon>Cyanidiales</taxon>
        <taxon>Cyanidiaceae</taxon>
        <taxon>Cyanidioschyzon</taxon>
    </lineage>
</organism>
<gene>
    <name evidence="5" type="ORF">CYME_CMH194C</name>
</gene>
<keyword evidence="6" id="KW-1185">Reference proteome</keyword>
<feature type="compositionally biased region" description="Polar residues" evidence="3">
    <location>
        <begin position="447"/>
        <end position="456"/>
    </location>
</feature>
<dbReference type="eggNOG" id="KOG1242">
    <property type="taxonomic scope" value="Eukaryota"/>
</dbReference>
<accession>M1VBT4</accession>
<dbReference type="GO" id="GO:0006417">
    <property type="term" value="P:regulation of translation"/>
    <property type="evidence" value="ECO:0007669"/>
    <property type="project" value="TreeGrafter"/>
</dbReference>
<dbReference type="EMBL" id="AP006490">
    <property type="protein sequence ID" value="BAM79852.1"/>
    <property type="molecule type" value="Genomic_DNA"/>
</dbReference>
<feature type="region of interest" description="Disordered" evidence="3">
    <location>
        <begin position="445"/>
        <end position="480"/>
    </location>
</feature>
<keyword evidence="1" id="KW-0677">Repeat</keyword>
<evidence type="ECO:0000259" key="4">
    <source>
        <dbReference type="SMART" id="SM01349"/>
    </source>
</evidence>
<dbReference type="PROSITE" id="PS50077">
    <property type="entry name" value="HEAT_REPEAT"/>
    <property type="match status" value="1"/>
</dbReference>
<dbReference type="GeneID" id="16993519"/>
<sequence length="3145" mass="343970">MGASWEDTPAASRIESNFHEWIELQYAAAGSTEAAAPARQTIEALVRSAISLDGLHARHPSSTRSKLFYAWITDRLARALAAAWQRSSTESTAGLAVLPTTFREARSRFPSSDAFIETCLLVSQAVLRLSCAQPDLPGSELLAGERGASLALLAQTVLDELFSLKFEQCGWLRWRRLLQKNRWWILLFLSKSEASVLQQFGEAVTRALKRTPGQSWGALTLLLRTLLPSRSRTCTKMTQTDCRARAGRIAPGSIAALQQLLEYHVLPVLPRALCSESLAVQRAAVRVVRLSTTIAAHSGAGAESKPFTWHAVLLEQLQSTHGARAQPVICALRALTLANSAGTDAGLAATCAADAMNALLGWLAAETDPPTRVVAVRCLASYVAVASSRALIDAAQRRKLEHAYSDAFGMRQQLDSAPEFPTAPYIAAELLAWARMDLDLRHRRLRSTNASESPTTRPKERRTAATGAVAAPCSEEHKERTRKLQKQPLLAVCAYASSIESEADRLTVIEPTELAEMLTLLQHVQRTLAPDDGMAILTGGSRIGAAALATCPVDACDACDVARTCVIAARMLYRWCVRSVTTPALLQAFANVWLAFSTLDLRVFTPKNVTADTHAAPVENSKENWLHVREVARLARLELRATDRVDVAEALWSALRSKFVPSLLDRLEQICIAVPRYAEYTNAAGVSYWPVYSTRRGWLRGFRKRFAALIASMPLDVQSPNAIASALMFMVHPLATRQARRRYEAFTQWHMPEAPLSTLLREMSSVADTLGRAPHTAIAEFSIDALGLLRASIRTWGWLLIEIGLKHFPDLYSLSTNVFETFVLPALTEIWRESWTADDLRLVHDAMPSPPQPPQEPVRKPPRDRNPADGISSNRTKQEQQAERDRYQTAMIRYEELLSIYREKERRREHLLQQQRALHDALAGIWAGWCEMLTTLRLSEFGSELCDLFLLSMEVLHRVTKHLDRNRAREVWMALLRSVQRLVHSSPMAAEDSAQNARQRMLAAVLSVPLHADAVVEHHALSGGIPALPRYPLDFIRGALPIVLASMQSTLRTTENQVLTLAPWLFLAESIALEPRTSRAALPVLLPLYKLVTDEIDHGPMNDLLVSCVWRSFGLTVLLCFLTGQCGLESVETETREDLESMLWKQSRCWRRAMRSDRASAEERCAASPRTAFEPLPPEIESRLLAELRGLPGPAGASPPSDDDDDDDPIAAAETSASFCRWRDVLCRALPFPWSSQGLLIHRSILELLPGVLGTNASVRSVCVFLAEQIPAEWRRHSLAWRLTLTLASHDRVQEVAWKAQQLLEQPIHDVSMLAPWLEHPHAFLRQAAADGIADSVVRAADPLALLRQWLPVWFARFPKPVSIDPRASPGAPRKRPEQVMHASEQFFGEGLSQVLIALATRDERPVSADLLPMIFTFLCARGWLHLAASVRQRLRQAAICFIEQHGSVAVHTLLAFLSSALENPPADLEITLQDLRQENIVIALGMLALHIPSHEPALLGDVGARLARVALATPAADVQQAAADVLARLIPKWMIIDDATVRERIESWFECALSSGSYGERRGAALLWAAAQSATTGAAAPAATSWSGSLPAQRIRRILADRDAPLEARLGALTLLEALAMRLESAYEPIGVEMLPLLLQASGDTMTSVRQASADASRAFMRHLSKARMSAVLDSLIGQLDQTGAAWRTRMAALDMLGSMADMGPEQLSQALPEIVPRLVTALTDVHPRVQETASLALSRMAELAMQVPAEELETENDNAKLQQALARSLSKRLVQALSHPEQYLLPVLHELRRELQRTLMLSGIRGGGSSASVLLLDALLLPLLRRALSHRQLSVREGGLDVLLERMRTSDRCAGYRGSKAYDALSFSWTLAQLEQDVVSVILRDPSPEQRHRAALALRELMRPLSSAADATPWQRATRDCAALDAVAGDVSERASTTCDTAERSGVLVSARDSTGRIASPPDPGVFLASLWDRLVAELFSERNAFTERSGAAEALASLASLWWRGTGNEVRTGTVADEQTPVPPPQAGHVAARHGERQRYEAFLRPLVWDALESGAPSGSSSSIRRESALLFVGALARHGIPEHTSLWRAVLGSLHDAQEPVRQAALSAGAALIHAALQETARSEATGYSARELPSPGTSSHDAQQIARRGTHGLEHWFEAPCWQALEQGLLASHWRERWACLELGDQAGRCTELLVTGDVIAQAPATLLVAGVQAGTSDAALSISVSQANGVTTKARIPSQEPGTAFADIGDLVFRSRPGFVARLYILRFDPSTTVQSRANALWKKWVLNPARMLHALASSILDIALVGFQSASRSSTAVTGDEDLMQALQGALADLCGKLGTNVTARALDALQHLIIDDGSREGTVGATAAAHALVQIVEALPYTVREQLGDPHLLQVARHCLEQDSEAFEPVRQAGGTLLSLLVPVVGERRVLDHLVLPLWERFERATPIGATAAVAHCNVTQSSASTTTSVPPLGDAARGLVQALSLAGLGVRLQTLLVPRWLDAGRWDALAALIALLDTALAPNLIPVALSRLFETPSAAQRDLVSDETISTVFGSEASTKAAEALARYMPTAVVTFAQDELASADVTRRRRAITLLRFIFVDNPVDALSSQRLIESTSQTRISDIFARLVRALADTDDFIVQQAAQVFQYSVARVAPGARVAAVAPVREALRALGGGTGEPGAGTPVRGLCLEPYNVLGISPVLSLYQHALSDPETRPETQEQAALGIAELVQQVPPAVAQPHALRLMGLAIRLLSDRQTHWPVTVALLKALTAFWVQAARSARALAPALQSVLLRYLRDSQRMVRHASAEAFVWLVLEHPRPETALSELARLAQSQDVNATQRLVAMECLAKLLRVAAERRSRAPSHRDPVEQSPIATPLEQVLRSSGVWPQRLQETVRAALGSALDAERLCAAQLLAAVHRYWFEDVEVRHQCVQMAVTLDTGREQSKSAVACQHGQLLALQTMLADGDLAWSPKQLADIDAQARRYLTSEAAPLRKAAIQVIAALALHTEESTQHQQWTRLVVERLHEDTFSEVREAALQALGTVGTLDTVLPLLLQWSYRRSGERAPSLRTAAIEALQQRLVDDLMAAVRWDVLRQAQQLIRGSGEPDASSQSDWLERLALNTVASKSLTNR</sequence>
<evidence type="ECO:0000256" key="2">
    <source>
        <dbReference type="PROSITE-ProRule" id="PRU00103"/>
    </source>
</evidence>
<dbReference type="HOGENOM" id="CLU_225657_0_0_1"/>
<dbReference type="KEGG" id="cme:CYME_CMH194C"/>
<dbReference type="InterPro" id="IPR021133">
    <property type="entry name" value="HEAT_type_2"/>
</dbReference>
<feature type="region of interest" description="Disordered" evidence="3">
    <location>
        <begin position="2128"/>
        <end position="2150"/>
    </location>
</feature>
<evidence type="ECO:0000256" key="1">
    <source>
        <dbReference type="ARBA" id="ARBA00022737"/>
    </source>
</evidence>
<dbReference type="OrthoDB" id="5148094at2759"/>
<feature type="compositionally biased region" description="Basic and acidic residues" evidence="3">
    <location>
        <begin position="876"/>
        <end position="885"/>
    </location>
</feature>
<reference evidence="5 6" key="1">
    <citation type="journal article" date="2004" name="Nature">
        <title>Genome sequence of the ultrasmall unicellular red alga Cyanidioschyzon merolae 10D.</title>
        <authorList>
            <person name="Matsuzaki M."/>
            <person name="Misumi O."/>
            <person name="Shin-i T."/>
            <person name="Maruyama S."/>
            <person name="Takahara M."/>
            <person name="Miyagishima S."/>
            <person name="Mori T."/>
            <person name="Nishida K."/>
            <person name="Yagisawa F."/>
            <person name="Nishida K."/>
            <person name="Yoshida Y."/>
            <person name="Nishimura Y."/>
            <person name="Nakao S."/>
            <person name="Kobayashi T."/>
            <person name="Momoyama Y."/>
            <person name="Higashiyama T."/>
            <person name="Minoda A."/>
            <person name="Sano M."/>
            <person name="Nomoto H."/>
            <person name="Oishi K."/>
            <person name="Hayashi H."/>
            <person name="Ohta F."/>
            <person name="Nishizaka S."/>
            <person name="Haga S."/>
            <person name="Miura S."/>
            <person name="Morishita T."/>
            <person name="Kabeya Y."/>
            <person name="Terasawa K."/>
            <person name="Suzuki Y."/>
            <person name="Ishii Y."/>
            <person name="Asakawa S."/>
            <person name="Takano H."/>
            <person name="Ohta N."/>
            <person name="Kuroiwa H."/>
            <person name="Tanaka K."/>
            <person name="Shimizu N."/>
            <person name="Sugano S."/>
            <person name="Sato N."/>
            <person name="Nozaki H."/>
            <person name="Ogasawara N."/>
            <person name="Kohara Y."/>
            <person name="Kuroiwa T."/>
        </authorList>
    </citation>
    <scope>NUCLEOTIDE SEQUENCE [LARGE SCALE GENOMIC DNA]</scope>
    <source>
        <strain evidence="5 6">10D</strain>
    </source>
</reference>
<proteinExistence type="predicted"/>
<feature type="compositionally biased region" description="Basic and acidic residues" evidence="3">
    <location>
        <begin position="857"/>
        <end position="867"/>
    </location>
</feature>
<name>M1VBT4_CYAM1</name>
<dbReference type="GO" id="GO:0034198">
    <property type="term" value="P:cellular response to amino acid starvation"/>
    <property type="evidence" value="ECO:0007669"/>
    <property type="project" value="TreeGrafter"/>
</dbReference>
<dbReference type="Gramene" id="CMH194CT">
    <property type="protein sequence ID" value="CMH194CT"/>
    <property type="gene ID" value="CMH194C"/>
</dbReference>
<dbReference type="RefSeq" id="XP_005536138.1">
    <property type="nucleotide sequence ID" value="XM_005536081.1"/>
</dbReference>
<evidence type="ECO:0000313" key="6">
    <source>
        <dbReference type="Proteomes" id="UP000007014"/>
    </source>
</evidence>
<feature type="repeat" description="HEAT" evidence="2">
    <location>
        <begin position="1635"/>
        <end position="1672"/>
    </location>
</feature>
<feature type="domain" description="TOG" evidence="4">
    <location>
        <begin position="1535"/>
        <end position="1780"/>
    </location>
</feature>
<dbReference type="Gene3D" id="1.25.10.10">
    <property type="entry name" value="Leucine-rich Repeat Variant"/>
    <property type="match status" value="2"/>
</dbReference>
<reference evidence="5 6" key="2">
    <citation type="journal article" date="2007" name="BMC Biol.">
        <title>A 100%-complete sequence reveals unusually simple genomic features in the hot-spring red alga Cyanidioschyzon merolae.</title>
        <authorList>
            <person name="Nozaki H."/>
            <person name="Takano H."/>
            <person name="Misumi O."/>
            <person name="Terasawa K."/>
            <person name="Matsuzaki M."/>
            <person name="Maruyama S."/>
            <person name="Nishida K."/>
            <person name="Yagisawa F."/>
            <person name="Yoshida Y."/>
            <person name="Fujiwara T."/>
            <person name="Takio S."/>
            <person name="Tamura K."/>
            <person name="Chung S.J."/>
            <person name="Nakamura S."/>
            <person name="Kuroiwa H."/>
            <person name="Tanaka K."/>
            <person name="Sato N."/>
            <person name="Kuroiwa T."/>
        </authorList>
    </citation>
    <scope>NUCLEOTIDE SEQUENCE [LARGE SCALE GENOMIC DNA]</scope>
    <source>
        <strain evidence="5 6">10D</strain>
    </source>
</reference>
<dbReference type="STRING" id="280699.M1VBT4"/>
<dbReference type="InterPro" id="IPR011989">
    <property type="entry name" value="ARM-like"/>
</dbReference>
<evidence type="ECO:0000313" key="5">
    <source>
        <dbReference type="EMBL" id="BAM79852.1"/>
    </source>
</evidence>
<dbReference type="Pfam" id="PF24987">
    <property type="entry name" value="HEAT_EF3_N"/>
    <property type="match status" value="1"/>
</dbReference>
<feature type="region of interest" description="Disordered" evidence="3">
    <location>
        <begin position="1191"/>
        <end position="1210"/>
    </location>
</feature>
<dbReference type="Proteomes" id="UP000007014">
    <property type="component" value="Chromosome 8"/>
</dbReference>
<dbReference type="PANTHER" id="PTHR23346:SF7">
    <property type="entry name" value="STALLED RIBOSOME SENSOR GCN1"/>
    <property type="match status" value="1"/>
</dbReference>
<dbReference type="SUPFAM" id="SSF48371">
    <property type="entry name" value="ARM repeat"/>
    <property type="match status" value="3"/>
</dbReference>
<feature type="region of interest" description="Disordered" evidence="3">
    <location>
        <begin position="844"/>
        <end position="885"/>
    </location>
</feature>
<evidence type="ECO:0000256" key="3">
    <source>
        <dbReference type="SAM" id="MobiDB-lite"/>
    </source>
</evidence>
<dbReference type="PANTHER" id="PTHR23346">
    <property type="entry name" value="TRANSLATIONAL ACTIVATOR GCN1-RELATED"/>
    <property type="match status" value="1"/>
</dbReference>